<accession>A0AAN8HEC9</accession>
<feature type="region of interest" description="Disordered" evidence="1">
    <location>
        <begin position="29"/>
        <end position="53"/>
    </location>
</feature>
<dbReference type="Proteomes" id="UP001335648">
    <property type="component" value="Unassembled WGS sequence"/>
</dbReference>
<evidence type="ECO:0000313" key="3">
    <source>
        <dbReference type="EMBL" id="KAK5912217.1"/>
    </source>
</evidence>
<evidence type="ECO:0000256" key="1">
    <source>
        <dbReference type="SAM" id="MobiDB-lite"/>
    </source>
</evidence>
<proteinExistence type="predicted"/>
<evidence type="ECO:0008006" key="5">
    <source>
        <dbReference type="Google" id="ProtNLM"/>
    </source>
</evidence>
<comment type="caution">
    <text evidence="3">The sequence shown here is derived from an EMBL/GenBank/DDBJ whole genome shotgun (WGS) entry which is preliminary data.</text>
</comment>
<dbReference type="AlphaFoldDB" id="A0AAN8HEC9"/>
<protein>
    <recommendedName>
        <fullName evidence="5">Secreted protein</fullName>
    </recommendedName>
</protein>
<keyword evidence="4" id="KW-1185">Reference proteome</keyword>
<evidence type="ECO:0000313" key="4">
    <source>
        <dbReference type="Proteomes" id="UP001335648"/>
    </source>
</evidence>
<keyword evidence="2" id="KW-0732">Signal</keyword>
<gene>
    <name evidence="3" type="ORF">CesoFtcFv8_002114</name>
</gene>
<feature type="signal peptide" evidence="2">
    <location>
        <begin position="1"/>
        <end position="20"/>
    </location>
</feature>
<name>A0AAN8HEC9_9TELE</name>
<organism evidence="3 4">
    <name type="scientific">Champsocephalus esox</name>
    <name type="common">pike icefish</name>
    <dbReference type="NCBI Taxonomy" id="159716"/>
    <lineage>
        <taxon>Eukaryota</taxon>
        <taxon>Metazoa</taxon>
        <taxon>Chordata</taxon>
        <taxon>Craniata</taxon>
        <taxon>Vertebrata</taxon>
        <taxon>Euteleostomi</taxon>
        <taxon>Actinopterygii</taxon>
        <taxon>Neopterygii</taxon>
        <taxon>Teleostei</taxon>
        <taxon>Neoteleostei</taxon>
        <taxon>Acanthomorphata</taxon>
        <taxon>Eupercaria</taxon>
        <taxon>Perciformes</taxon>
        <taxon>Notothenioidei</taxon>
        <taxon>Channichthyidae</taxon>
        <taxon>Champsocephalus</taxon>
    </lineage>
</organism>
<feature type="chain" id="PRO_5043025590" description="Secreted protein" evidence="2">
    <location>
        <begin position="21"/>
        <end position="121"/>
    </location>
</feature>
<evidence type="ECO:0000256" key="2">
    <source>
        <dbReference type="SAM" id="SignalP"/>
    </source>
</evidence>
<sequence>MDSLCVGTLTVYLILIKAAAGTSQELRQGFEPPLNTNHAAGGALHTTRGQRDEVYDSVLGRAKGDEDYVQMQHVEGEEPDRAQCITGSRQSGWERCHQFVPSHGGHAGDGEAMAAPCPHHG</sequence>
<dbReference type="EMBL" id="JAULUE010002047">
    <property type="protein sequence ID" value="KAK5912217.1"/>
    <property type="molecule type" value="Genomic_DNA"/>
</dbReference>
<reference evidence="3 4" key="1">
    <citation type="journal article" date="2023" name="Mol. Biol. Evol.">
        <title>Genomics of Secondarily Temperate Adaptation in the Only Non-Antarctic Icefish.</title>
        <authorList>
            <person name="Rivera-Colon A.G."/>
            <person name="Rayamajhi N."/>
            <person name="Minhas B.F."/>
            <person name="Madrigal G."/>
            <person name="Bilyk K.T."/>
            <person name="Yoon V."/>
            <person name="Hune M."/>
            <person name="Gregory S."/>
            <person name="Cheng C.H.C."/>
            <person name="Catchen J.M."/>
        </authorList>
    </citation>
    <scope>NUCLEOTIDE SEQUENCE [LARGE SCALE GENOMIC DNA]</scope>
    <source>
        <strain evidence="3">JC2023a</strain>
    </source>
</reference>